<dbReference type="InterPro" id="IPR013655">
    <property type="entry name" value="PAS_fold_3"/>
</dbReference>
<feature type="transmembrane region" description="Helical" evidence="3">
    <location>
        <begin position="174"/>
        <end position="195"/>
    </location>
</feature>
<feature type="transmembrane region" description="Helical" evidence="3">
    <location>
        <begin position="124"/>
        <end position="142"/>
    </location>
</feature>
<dbReference type="Pfam" id="PF08447">
    <property type="entry name" value="PAS_3"/>
    <property type="match status" value="1"/>
</dbReference>
<dbReference type="CDD" id="cd01949">
    <property type="entry name" value="GGDEF"/>
    <property type="match status" value="1"/>
</dbReference>
<feature type="transmembrane region" description="Helical" evidence="3">
    <location>
        <begin position="88"/>
        <end position="112"/>
    </location>
</feature>
<dbReference type="PANTHER" id="PTHR44757:SF2">
    <property type="entry name" value="BIOFILM ARCHITECTURE MAINTENANCE PROTEIN MBAA"/>
    <property type="match status" value="1"/>
</dbReference>
<dbReference type="RefSeq" id="WP_087511066.1">
    <property type="nucleotide sequence ID" value="NZ_CP032134.1"/>
</dbReference>
<sequence>MSDIKDELLEQHIRAAQITNTIRFIRLYLVSIFIACIYTFCLYQFYFSQTSVYFNSWFIITAVSVSSMLMITTLYFKKGQFSPQTGNYWLKFVCLMTGILIAIGIALLYYYLPSINPDFSEFHALILSGLLILVSQTFALTYLTQRLSFFLLVAVPTVLPYVASQIFMTSQSDPLFHLVTNFILIILLLCANAIMNMHSRLTGMYYRNNVLKKNAEQQASWSDELCQQLQSEMNKSKDIELQLQLNNQLLEQKVRERIYDIELMHKNLQEQQDNLNLAHEIAGLNPWDWNIKERHFSITNEQQQTRKIDARSHQLLLQNKIHPDDITHLKTSMKHHLRGKTERYETTYRLQNTKEKWYWVHDTGRVIERDPQSGKPLRMVGIRRNIHQERTDQERLRLAASVLEQAAEGIFILNEDLCYIDTNPFYEKISGFNREQILGKHLFDITANYKSQQRSKHNEIVQQLLETHKYDAEFNEKFLSGKELSIRLHISAIKDEQDRIIHYIGIVTDLTERKLQEQRLSYLENYDPLTDLPNRFYYNYQLHQYLVSQEDSINQFAIIRLNIDRFRPLNEYLTNNGGDELLRQVAQRLRLTNTEALFLAHLNGDDFAIVYEISHIRTSVQQHCERIAKAFSMPFNISGQDHIITLSMGVSFYPEHGRQLDYLNNCAEQALSEAKRLGGNTIKYYSKENTKLLEQGIYLERDLRHAIQNNELIVYYQPKINFRDQQIYGFEALVRWNHPVKGIIPPNMFIPLAEQTSLISDIGRIVIQQTAKQIQEWNKKGFKNICVSVNIVAQQLQRGQLIEDLDAAISTYNISGESLELEITESSLVENSESVKDVLQSIKQRKIHISLDDFGTGYSSLSYLADFPIDILKIDRSFVSKIGQAKQEAIVSAMVAMGKAMGMTVVAEGIETQQQLNYLQSLECDIAQGYLFSRPLPEQDATIYLEQNMQSPTYT</sequence>
<dbReference type="InterPro" id="IPR000014">
    <property type="entry name" value="PAS"/>
</dbReference>
<evidence type="ECO:0000313" key="9">
    <source>
        <dbReference type="Proteomes" id="UP000263753"/>
    </source>
</evidence>
<dbReference type="FunFam" id="3.20.20.450:FF:000001">
    <property type="entry name" value="Cyclic di-GMP phosphodiesterase yahA"/>
    <property type="match status" value="1"/>
</dbReference>
<dbReference type="InterPro" id="IPR000160">
    <property type="entry name" value="GGDEF_dom"/>
</dbReference>
<dbReference type="PROSITE" id="PS50883">
    <property type="entry name" value="EAL"/>
    <property type="match status" value="1"/>
</dbReference>
<protein>
    <recommendedName>
        <fullName evidence="1">cyclic-guanylate-specific phosphodiesterase</fullName>
        <ecNumber evidence="1">3.1.4.52</ecNumber>
    </recommendedName>
</protein>
<dbReference type="Pfam" id="PF00563">
    <property type="entry name" value="EAL"/>
    <property type="match status" value="1"/>
</dbReference>
<feature type="domain" description="EAL" evidence="6">
    <location>
        <begin position="696"/>
        <end position="949"/>
    </location>
</feature>
<dbReference type="InterPro" id="IPR035965">
    <property type="entry name" value="PAS-like_dom_sf"/>
</dbReference>
<dbReference type="InterPro" id="IPR035919">
    <property type="entry name" value="EAL_sf"/>
</dbReference>
<organism evidence="8 9">
    <name type="scientific">Acinetobacter chinensis</name>
    <dbReference type="NCBI Taxonomy" id="2004650"/>
    <lineage>
        <taxon>Bacteria</taxon>
        <taxon>Pseudomonadati</taxon>
        <taxon>Pseudomonadota</taxon>
        <taxon>Gammaproteobacteria</taxon>
        <taxon>Moraxellales</taxon>
        <taxon>Moraxellaceae</taxon>
        <taxon>Acinetobacter</taxon>
    </lineage>
</organism>
<feature type="domain" description="PAC" evidence="5">
    <location>
        <begin position="470"/>
        <end position="522"/>
    </location>
</feature>
<keyword evidence="3" id="KW-0472">Membrane</keyword>
<dbReference type="NCBIfam" id="TIGR00254">
    <property type="entry name" value="GGDEF"/>
    <property type="match status" value="1"/>
</dbReference>
<dbReference type="PROSITE" id="PS50113">
    <property type="entry name" value="PAC"/>
    <property type="match status" value="1"/>
</dbReference>
<gene>
    <name evidence="8" type="ORF">CDG60_06100</name>
</gene>
<dbReference type="Proteomes" id="UP000263753">
    <property type="component" value="Chromosome"/>
</dbReference>
<dbReference type="PROSITE" id="PS50887">
    <property type="entry name" value="GGDEF"/>
    <property type="match status" value="1"/>
</dbReference>
<dbReference type="SMART" id="SM00267">
    <property type="entry name" value="GGDEF"/>
    <property type="match status" value="1"/>
</dbReference>
<dbReference type="PANTHER" id="PTHR44757">
    <property type="entry name" value="DIGUANYLATE CYCLASE DGCP"/>
    <property type="match status" value="1"/>
</dbReference>
<dbReference type="Pfam" id="PF13426">
    <property type="entry name" value="PAS_9"/>
    <property type="match status" value="1"/>
</dbReference>
<dbReference type="EMBL" id="CP032134">
    <property type="protein sequence ID" value="AXY56180.1"/>
    <property type="molecule type" value="Genomic_DNA"/>
</dbReference>
<reference evidence="9" key="1">
    <citation type="submission" date="2018-09" db="EMBL/GenBank/DDBJ databases">
        <title>The complete genome of Acinetobacter sp. strain WCHAc010005.</title>
        <authorList>
            <person name="Hu Y."/>
            <person name="Long H."/>
            <person name="Feng Y."/>
            <person name="Zong Z."/>
        </authorList>
    </citation>
    <scope>NUCLEOTIDE SEQUENCE [LARGE SCALE GENOMIC DNA]</scope>
    <source>
        <strain evidence="9">WCHAc010005</strain>
    </source>
</reference>
<dbReference type="SMART" id="SM00052">
    <property type="entry name" value="EAL"/>
    <property type="match status" value="1"/>
</dbReference>
<dbReference type="InterPro" id="IPR001610">
    <property type="entry name" value="PAC"/>
</dbReference>
<dbReference type="Gene3D" id="3.30.450.20">
    <property type="entry name" value="PAS domain"/>
    <property type="match status" value="2"/>
</dbReference>
<proteinExistence type="predicted"/>
<dbReference type="Gene3D" id="3.30.70.270">
    <property type="match status" value="1"/>
</dbReference>
<dbReference type="NCBIfam" id="TIGR00229">
    <property type="entry name" value="sensory_box"/>
    <property type="match status" value="1"/>
</dbReference>
<evidence type="ECO:0000256" key="2">
    <source>
        <dbReference type="ARBA" id="ARBA00022636"/>
    </source>
</evidence>
<keyword evidence="2" id="KW-0973">c-di-GMP</keyword>
<dbReference type="GO" id="GO:0071111">
    <property type="term" value="F:cyclic-guanylate-specific phosphodiesterase activity"/>
    <property type="evidence" value="ECO:0007669"/>
    <property type="project" value="UniProtKB-EC"/>
</dbReference>
<evidence type="ECO:0000259" key="5">
    <source>
        <dbReference type="PROSITE" id="PS50113"/>
    </source>
</evidence>
<dbReference type="InterPro" id="IPR043128">
    <property type="entry name" value="Rev_trsase/Diguanyl_cyclase"/>
</dbReference>
<keyword evidence="3" id="KW-0812">Transmembrane</keyword>
<dbReference type="InterPro" id="IPR029787">
    <property type="entry name" value="Nucleotide_cyclase"/>
</dbReference>
<name>A0A3B7LTL1_9GAMM</name>
<feature type="transmembrane region" description="Helical" evidence="3">
    <location>
        <begin position="27"/>
        <end position="46"/>
    </location>
</feature>
<dbReference type="SUPFAM" id="SSF141868">
    <property type="entry name" value="EAL domain-like"/>
    <property type="match status" value="1"/>
</dbReference>
<evidence type="ECO:0000256" key="3">
    <source>
        <dbReference type="SAM" id="Phobius"/>
    </source>
</evidence>
<keyword evidence="3" id="KW-1133">Transmembrane helix</keyword>
<feature type="transmembrane region" description="Helical" evidence="3">
    <location>
        <begin position="52"/>
        <end position="76"/>
    </location>
</feature>
<evidence type="ECO:0000313" key="8">
    <source>
        <dbReference type="EMBL" id="AXY56180.1"/>
    </source>
</evidence>
<feature type="domain" description="GGDEF" evidence="7">
    <location>
        <begin position="554"/>
        <end position="687"/>
    </location>
</feature>
<dbReference type="SMART" id="SM00086">
    <property type="entry name" value="PAC"/>
    <property type="match status" value="2"/>
</dbReference>
<dbReference type="SMART" id="SM00091">
    <property type="entry name" value="PAS"/>
    <property type="match status" value="1"/>
</dbReference>
<dbReference type="PROSITE" id="PS50112">
    <property type="entry name" value="PAS"/>
    <property type="match status" value="1"/>
</dbReference>
<dbReference type="SUPFAM" id="SSF55073">
    <property type="entry name" value="Nucleotide cyclase"/>
    <property type="match status" value="1"/>
</dbReference>
<evidence type="ECO:0000259" key="6">
    <source>
        <dbReference type="PROSITE" id="PS50883"/>
    </source>
</evidence>
<evidence type="ECO:0000256" key="1">
    <source>
        <dbReference type="ARBA" id="ARBA00012282"/>
    </source>
</evidence>
<dbReference type="InterPro" id="IPR052155">
    <property type="entry name" value="Biofilm_reg_signaling"/>
</dbReference>
<dbReference type="CDD" id="cd01948">
    <property type="entry name" value="EAL"/>
    <property type="match status" value="1"/>
</dbReference>
<dbReference type="KEGG" id="achi:CDG60_06100"/>
<feature type="domain" description="PAS" evidence="4">
    <location>
        <begin position="395"/>
        <end position="468"/>
    </location>
</feature>
<dbReference type="CDD" id="cd00130">
    <property type="entry name" value="PAS"/>
    <property type="match status" value="1"/>
</dbReference>
<dbReference type="AlphaFoldDB" id="A0A3B7LTL1"/>
<dbReference type="EC" id="3.1.4.52" evidence="1"/>
<dbReference type="Pfam" id="PF00990">
    <property type="entry name" value="GGDEF"/>
    <property type="match status" value="1"/>
</dbReference>
<dbReference type="SUPFAM" id="SSF55785">
    <property type="entry name" value="PYP-like sensor domain (PAS domain)"/>
    <property type="match status" value="2"/>
</dbReference>
<dbReference type="InterPro" id="IPR001633">
    <property type="entry name" value="EAL_dom"/>
</dbReference>
<dbReference type="InterPro" id="IPR000700">
    <property type="entry name" value="PAS-assoc_C"/>
</dbReference>
<evidence type="ECO:0000259" key="7">
    <source>
        <dbReference type="PROSITE" id="PS50887"/>
    </source>
</evidence>
<evidence type="ECO:0000259" key="4">
    <source>
        <dbReference type="PROSITE" id="PS50112"/>
    </source>
</evidence>
<dbReference type="Gene3D" id="3.20.20.450">
    <property type="entry name" value="EAL domain"/>
    <property type="match status" value="1"/>
</dbReference>
<accession>A0A3B7LTL1</accession>